<evidence type="ECO:0000313" key="2">
    <source>
        <dbReference type="EMBL" id="RZB65390.1"/>
    </source>
</evidence>
<evidence type="ECO:0000313" key="3">
    <source>
        <dbReference type="Proteomes" id="UP000289340"/>
    </source>
</evidence>
<keyword evidence="1" id="KW-0472">Membrane</keyword>
<feature type="transmembrane region" description="Helical" evidence="1">
    <location>
        <begin position="20"/>
        <end position="38"/>
    </location>
</feature>
<keyword evidence="3" id="KW-1185">Reference proteome</keyword>
<keyword evidence="1" id="KW-1133">Transmembrane helix</keyword>
<comment type="caution">
    <text evidence="2">The sequence shown here is derived from an EMBL/GenBank/DDBJ whole genome shotgun (WGS) entry which is preliminary data.</text>
</comment>
<proteinExistence type="predicted"/>
<keyword evidence="1" id="KW-0812">Transmembrane</keyword>
<name>A0A445GVT7_GLYSO</name>
<feature type="transmembrane region" description="Helical" evidence="1">
    <location>
        <begin position="88"/>
        <end position="112"/>
    </location>
</feature>
<sequence length="114" mass="12822">MNSRNTFGTGANFPSKNIDSSLSLSISYFFPCFCFTPLRSEMYPSLFQLAQEHKQFQDIQHEMMVSVTFLAVFYQFTQQNLPACKPVLTPAVVIATLLLMGFIFIPVGLVALRA</sequence>
<evidence type="ECO:0000256" key="1">
    <source>
        <dbReference type="SAM" id="Phobius"/>
    </source>
</evidence>
<protein>
    <submittedName>
        <fullName evidence="2">Putative ALA-interacting subunit 2</fullName>
    </submittedName>
</protein>
<dbReference type="AlphaFoldDB" id="A0A445GVT7"/>
<gene>
    <name evidence="2" type="ORF">D0Y65_041443</name>
</gene>
<reference evidence="2 3" key="1">
    <citation type="submission" date="2018-09" db="EMBL/GenBank/DDBJ databases">
        <title>A high-quality reference genome of wild soybean provides a powerful tool to mine soybean genomes.</title>
        <authorList>
            <person name="Xie M."/>
            <person name="Chung C.Y.L."/>
            <person name="Li M.-W."/>
            <person name="Wong F.-L."/>
            <person name="Chan T.-F."/>
            <person name="Lam H.-M."/>
        </authorList>
    </citation>
    <scope>NUCLEOTIDE SEQUENCE [LARGE SCALE GENOMIC DNA]</scope>
    <source>
        <strain evidence="3">cv. W05</strain>
        <tissue evidence="2">Hypocotyl of etiolated seedlings</tissue>
    </source>
</reference>
<dbReference type="EMBL" id="QZWG01000015">
    <property type="protein sequence ID" value="RZB65390.1"/>
    <property type="molecule type" value="Genomic_DNA"/>
</dbReference>
<dbReference type="Proteomes" id="UP000289340">
    <property type="component" value="Chromosome 15"/>
</dbReference>
<organism evidence="2 3">
    <name type="scientific">Glycine soja</name>
    <name type="common">Wild soybean</name>
    <dbReference type="NCBI Taxonomy" id="3848"/>
    <lineage>
        <taxon>Eukaryota</taxon>
        <taxon>Viridiplantae</taxon>
        <taxon>Streptophyta</taxon>
        <taxon>Embryophyta</taxon>
        <taxon>Tracheophyta</taxon>
        <taxon>Spermatophyta</taxon>
        <taxon>Magnoliopsida</taxon>
        <taxon>eudicotyledons</taxon>
        <taxon>Gunneridae</taxon>
        <taxon>Pentapetalae</taxon>
        <taxon>rosids</taxon>
        <taxon>fabids</taxon>
        <taxon>Fabales</taxon>
        <taxon>Fabaceae</taxon>
        <taxon>Papilionoideae</taxon>
        <taxon>50 kb inversion clade</taxon>
        <taxon>NPAAA clade</taxon>
        <taxon>indigoferoid/millettioid clade</taxon>
        <taxon>Phaseoleae</taxon>
        <taxon>Glycine</taxon>
        <taxon>Glycine subgen. Soja</taxon>
    </lineage>
</organism>
<accession>A0A445GVT7</accession>